<evidence type="ECO:0000313" key="3">
    <source>
        <dbReference type="Proteomes" id="UP000198615"/>
    </source>
</evidence>
<dbReference type="EMBL" id="FNBW01000029">
    <property type="protein sequence ID" value="SDG59421.1"/>
    <property type="molecule type" value="Genomic_DNA"/>
</dbReference>
<protein>
    <submittedName>
        <fullName evidence="2">Uncharacterized protein</fullName>
    </submittedName>
</protein>
<dbReference type="OrthoDB" id="8482142at2"/>
<organism evidence="2 3">
    <name type="scientific">Thalassobaculum litoreum DSM 18839</name>
    <dbReference type="NCBI Taxonomy" id="1123362"/>
    <lineage>
        <taxon>Bacteria</taxon>
        <taxon>Pseudomonadati</taxon>
        <taxon>Pseudomonadota</taxon>
        <taxon>Alphaproteobacteria</taxon>
        <taxon>Rhodospirillales</taxon>
        <taxon>Thalassobaculaceae</taxon>
        <taxon>Thalassobaculum</taxon>
    </lineage>
</organism>
<accession>A0A8G2BMS6</accession>
<gene>
    <name evidence="2" type="ORF">SAMN05660686_04966</name>
</gene>
<name>A0A8G2BMS6_9PROT</name>
<dbReference type="AlphaFoldDB" id="A0A8G2BMS6"/>
<dbReference type="SUPFAM" id="SSF55961">
    <property type="entry name" value="Bet v1-like"/>
    <property type="match status" value="1"/>
</dbReference>
<evidence type="ECO:0000313" key="2">
    <source>
        <dbReference type="EMBL" id="SDG59421.1"/>
    </source>
</evidence>
<keyword evidence="3" id="KW-1185">Reference proteome</keyword>
<sequence length="334" mass="37278">MKDKPAGSGVLEGTDPESTEVLGETVSTLEATTDMASRQGFGQQRNQGGRLAALPMAWYPLGPITQPARRRDLEFFGITRTQAVPPIQSGDELTLDCGATIAVRNGLYWACLQDYVDISIAPHNLEELEAAQMVAANEVEVRADFDQVVLGLVDPAHVPMVHTSWWWRKKHRTKKVRHYEPSDLGFTVRQQGRAYRSIYSMVGAGSELSIQFALPGLRIERIGPPGRRITNLTFVTPLRPGVQRLHNVIYSSIRGLGVLRPLLQMLGHRFLAQDAAVLNRIGSNSVHAAPMLFVGDPDQPSLWYFKLKRELYASRVERRAFDNPVRAATLQWQT</sequence>
<feature type="region of interest" description="Disordered" evidence="1">
    <location>
        <begin position="1"/>
        <end position="22"/>
    </location>
</feature>
<proteinExistence type="predicted"/>
<comment type="caution">
    <text evidence="2">The sequence shown here is derived from an EMBL/GenBank/DDBJ whole genome shotgun (WGS) entry which is preliminary data.</text>
</comment>
<dbReference type="Proteomes" id="UP000198615">
    <property type="component" value="Unassembled WGS sequence"/>
</dbReference>
<evidence type="ECO:0000256" key="1">
    <source>
        <dbReference type="SAM" id="MobiDB-lite"/>
    </source>
</evidence>
<dbReference type="RefSeq" id="WP_139189478.1">
    <property type="nucleotide sequence ID" value="NZ_FNBW01000029.1"/>
</dbReference>
<dbReference type="Gene3D" id="3.90.380.10">
    <property type="entry name" value="Naphthalene 1,2-dioxygenase Alpha Subunit, Chain A, domain 1"/>
    <property type="match status" value="1"/>
</dbReference>
<reference evidence="2 3" key="1">
    <citation type="submission" date="2016-10" db="EMBL/GenBank/DDBJ databases">
        <authorList>
            <person name="Varghese N."/>
            <person name="Submissions S."/>
        </authorList>
    </citation>
    <scope>NUCLEOTIDE SEQUENCE [LARGE SCALE GENOMIC DNA]</scope>
    <source>
        <strain evidence="2 3">DSM 18839</strain>
    </source>
</reference>